<proteinExistence type="predicted"/>
<dbReference type="EnsemblMetazoa" id="CJA39971a.1">
    <property type="protein sequence ID" value="CJA39971a.1"/>
    <property type="gene ID" value="WBGene00215819"/>
</dbReference>
<evidence type="ECO:0000313" key="2">
    <source>
        <dbReference type="EnsemblMetazoa" id="CJA39971a.1"/>
    </source>
</evidence>
<feature type="signal peptide" evidence="1">
    <location>
        <begin position="1"/>
        <end position="24"/>
    </location>
</feature>
<reference evidence="2" key="2">
    <citation type="submission" date="2022-06" db="UniProtKB">
        <authorList>
            <consortium name="EnsemblMetazoa"/>
        </authorList>
    </citation>
    <scope>IDENTIFICATION</scope>
    <source>
        <strain evidence="2">DF5081</strain>
    </source>
</reference>
<evidence type="ECO:0000313" key="3">
    <source>
        <dbReference type="Proteomes" id="UP000005237"/>
    </source>
</evidence>
<name>A0A8R1IX83_CAEJA</name>
<organism evidence="2 3">
    <name type="scientific">Caenorhabditis japonica</name>
    <dbReference type="NCBI Taxonomy" id="281687"/>
    <lineage>
        <taxon>Eukaryota</taxon>
        <taxon>Metazoa</taxon>
        <taxon>Ecdysozoa</taxon>
        <taxon>Nematoda</taxon>
        <taxon>Chromadorea</taxon>
        <taxon>Rhabditida</taxon>
        <taxon>Rhabditina</taxon>
        <taxon>Rhabditomorpha</taxon>
        <taxon>Rhabditoidea</taxon>
        <taxon>Rhabditidae</taxon>
        <taxon>Peloderinae</taxon>
        <taxon>Caenorhabditis</taxon>
    </lineage>
</organism>
<keyword evidence="3" id="KW-1185">Reference proteome</keyword>
<dbReference type="Proteomes" id="UP000005237">
    <property type="component" value="Unassembled WGS sequence"/>
</dbReference>
<dbReference type="AlphaFoldDB" id="A0A8R1IX83"/>
<reference evidence="3" key="1">
    <citation type="submission" date="2010-08" db="EMBL/GenBank/DDBJ databases">
        <authorList>
            <consortium name="Caenorhabditis japonica Sequencing Consortium"/>
            <person name="Wilson R.K."/>
        </authorList>
    </citation>
    <scope>NUCLEOTIDE SEQUENCE [LARGE SCALE GENOMIC DNA]</scope>
    <source>
        <strain evidence="3">DF5081</strain>
    </source>
</reference>
<protein>
    <submittedName>
        <fullName evidence="2">Uncharacterized protein</fullName>
    </submittedName>
</protein>
<evidence type="ECO:0000256" key="1">
    <source>
        <dbReference type="SAM" id="SignalP"/>
    </source>
</evidence>
<feature type="chain" id="PRO_5035866448" evidence="1">
    <location>
        <begin position="25"/>
        <end position="293"/>
    </location>
</feature>
<accession>A0A8R1IX83</accession>
<sequence>MIKANIFFLFSEKEFLLLPLRVLCASCFSDNPEHEGHQQVKLKDLKGLAEQIKMLVSRIAGQFLWNEIKSTDNEDSIVKCKLRYMIMLRTCEVLIHLAKIHIPLLFPKELQSTNRYLTTHFRIFSKLSKYFEGLEWEDHLQPHPDLVSSLVESLKFQWNQYKTLKGLCECSEFWKEMSETHCCKNDLELNYVEMIMNTSLEENDKERGKCPIDFQTSIIQRGALKTLKAREVINFSELRDLLSCIIVSQMEDTLCLVGTTYTEGTVVYLVRRIRLLVIVIRTCRFRVSSAMSL</sequence>
<keyword evidence="1" id="KW-0732">Signal</keyword>